<accession>A0A1H7V6H4</accession>
<dbReference type="EMBL" id="FOBC01000023">
    <property type="protein sequence ID" value="SEM04508.1"/>
    <property type="molecule type" value="Genomic_DNA"/>
</dbReference>
<evidence type="ECO:0000313" key="1">
    <source>
        <dbReference type="EMBL" id="SEM04508.1"/>
    </source>
</evidence>
<dbReference type="AlphaFoldDB" id="A0A1H7V6H4"/>
<dbReference type="OrthoDB" id="6141805at2"/>
<gene>
    <name evidence="1" type="ORF">SAMN04488129_12323</name>
</gene>
<name>A0A1H7V6H4_9GAMM</name>
<evidence type="ECO:0000313" key="2">
    <source>
        <dbReference type="Proteomes" id="UP000198807"/>
    </source>
</evidence>
<organism evidence="1 2">
    <name type="scientific">Halomonas daqiaonensis</name>
    <dbReference type="NCBI Taxonomy" id="650850"/>
    <lineage>
        <taxon>Bacteria</taxon>
        <taxon>Pseudomonadati</taxon>
        <taxon>Pseudomonadota</taxon>
        <taxon>Gammaproteobacteria</taxon>
        <taxon>Oceanospirillales</taxon>
        <taxon>Halomonadaceae</taxon>
        <taxon>Halomonas</taxon>
    </lineage>
</organism>
<keyword evidence="2" id="KW-1185">Reference proteome</keyword>
<dbReference type="Proteomes" id="UP000198807">
    <property type="component" value="Unassembled WGS sequence"/>
</dbReference>
<protein>
    <submittedName>
        <fullName evidence="1">Uncharacterized protein</fullName>
    </submittedName>
</protein>
<dbReference type="STRING" id="650850.SAMN04488129_12323"/>
<dbReference type="RefSeq" id="WP_089715340.1">
    <property type="nucleotide sequence ID" value="NZ_FOBC01000023.1"/>
</dbReference>
<reference evidence="2" key="1">
    <citation type="submission" date="2016-10" db="EMBL/GenBank/DDBJ databases">
        <authorList>
            <person name="Varghese N."/>
            <person name="Submissions S."/>
        </authorList>
    </citation>
    <scope>NUCLEOTIDE SEQUENCE [LARGE SCALE GENOMIC DNA]</scope>
    <source>
        <strain evidence="2">CGMCC 1.9150</strain>
    </source>
</reference>
<sequence>MSGRSRLFRLLAIVLAATLAALALLVWLALWWFSPAPVSGRLVEYHSDSPVPDAIITVSRQGWGRSEHHGELIWDKRYVATATTDSEGRFRVPMPGPVWLVGSGGGRLKAEAEGFQTLDVGHVPPGAELTLQTVANRDEQLPGGTAYLGWDEDGEPFGWSFIDDASTRDLALADLYPLALNRDPLEVSLAAADGGGLHFVSADAQGIATPSYGYLLRYLDASPEPPAASRLVLNDTPGTLFLRTPQGRHAKLAWEPGAVTAMTGSVPGLDVTSKRLLSLRFVYRPGPRDELPYQPPLFPVDPMHAALLAELPEEGEPYAGPRTYRLVVTGSEGRELERHRVELIPGVPVNLPSCAVGTPLTWRIESLRLEYDEDDLPRLQMTVDGETFIHHSAPKLVTTRHETVFEVMAFDTDYRRHDLEVRVQELRGGSGSAELPYAEDGAGLNCGARPPPFPSITIFPSWS</sequence>
<proteinExistence type="predicted"/>